<protein>
    <recommendedName>
        <fullName evidence="4">Lysine transporter LysE</fullName>
    </recommendedName>
</protein>
<dbReference type="EMBL" id="JBHSQB010000007">
    <property type="protein sequence ID" value="MFC6096896.1"/>
    <property type="molecule type" value="Genomic_DNA"/>
</dbReference>
<accession>A0ABW1PPN9</accession>
<feature type="transmembrane region" description="Helical" evidence="1">
    <location>
        <begin position="151"/>
        <end position="172"/>
    </location>
</feature>
<dbReference type="Proteomes" id="UP001596287">
    <property type="component" value="Unassembled WGS sequence"/>
</dbReference>
<feature type="transmembrane region" description="Helical" evidence="1">
    <location>
        <begin position="184"/>
        <end position="204"/>
    </location>
</feature>
<organism evidence="2 3">
    <name type="scientific">Flavobacterium qiangtangense</name>
    <dbReference type="NCBI Taxonomy" id="1442595"/>
    <lineage>
        <taxon>Bacteria</taxon>
        <taxon>Pseudomonadati</taxon>
        <taxon>Bacteroidota</taxon>
        <taxon>Flavobacteriia</taxon>
        <taxon>Flavobacteriales</taxon>
        <taxon>Flavobacteriaceae</taxon>
        <taxon>Flavobacterium</taxon>
    </lineage>
</organism>
<keyword evidence="1" id="KW-0472">Membrane</keyword>
<sequence length="215" mass="24918">MKALKNILVGFAVSFLGSIPLGFLNIIGFEIYSKTEISILIFYLLGVISIEVFVIYFTLIFASKLLENKKLMKYIEIFSVFFMFLLAYVFYSQSEAKVENQDVLEKYKDYSPYIIGVILSCLNFVQIPFWCGWNLYLVNGNYIVSKSNLKFLYVFGTTLGTFFGMLCFILFLNLVTKSSTGLSTYLMSHIIPLFFIGMGLYQAYKFYKKYFKTKK</sequence>
<keyword evidence="1" id="KW-1133">Transmembrane helix</keyword>
<feature type="transmembrane region" description="Helical" evidence="1">
    <location>
        <begin position="113"/>
        <end position="139"/>
    </location>
</feature>
<dbReference type="RefSeq" id="WP_379791767.1">
    <property type="nucleotide sequence ID" value="NZ_JBHSQB010000007.1"/>
</dbReference>
<proteinExistence type="predicted"/>
<reference evidence="3" key="1">
    <citation type="journal article" date="2019" name="Int. J. Syst. Evol. Microbiol.">
        <title>The Global Catalogue of Microorganisms (GCM) 10K type strain sequencing project: providing services to taxonomists for standard genome sequencing and annotation.</title>
        <authorList>
            <consortium name="The Broad Institute Genomics Platform"/>
            <consortium name="The Broad Institute Genome Sequencing Center for Infectious Disease"/>
            <person name="Wu L."/>
            <person name="Ma J."/>
        </authorList>
    </citation>
    <scope>NUCLEOTIDE SEQUENCE [LARGE SCALE GENOMIC DNA]</scope>
    <source>
        <strain evidence="3">CCUG 49679</strain>
    </source>
</reference>
<keyword evidence="1" id="KW-0812">Transmembrane</keyword>
<keyword evidence="3" id="KW-1185">Reference proteome</keyword>
<evidence type="ECO:0000313" key="2">
    <source>
        <dbReference type="EMBL" id="MFC6096896.1"/>
    </source>
</evidence>
<evidence type="ECO:0000256" key="1">
    <source>
        <dbReference type="SAM" id="Phobius"/>
    </source>
</evidence>
<feature type="transmembrane region" description="Helical" evidence="1">
    <location>
        <begin position="74"/>
        <end position="93"/>
    </location>
</feature>
<feature type="transmembrane region" description="Helical" evidence="1">
    <location>
        <begin position="40"/>
        <end position="62"/>
    </location>
</feature>
<gene>
    <name evidence="2" type="ORF">ACFPVY_09585</name>
</gene>
<comment type="caution">
    <text evidence="2">The sequence shown here is derived from an EMBL/GenBank/DDBJ whole genome shotgun (WGS) entry which is preliminary data.</text>
</comment>
<evidence type="ECO:0008006" key="4">
    <source>
        <dbReference type="Google" id="ProtNLM"/>
    </source>
</evidence>
<feature type="transmembrane region" description="Helical" evidence="1">
    <location>
        <begin position="7"/>
        <end position="28"/>
    </location>
</feature>
<evidence type="ECO:0000313" key="3">
    <source>
        <dbReference type="Proteomes" id="UP001596287"/>
    </source>
</evidence>
<name>A0ABW1PPN9_9FLAO</name>